<dbReference type="SUPFAM" id="SSF56672">
    <property type="entry name" value="DNA/RNA polymerases"/>
    <property type="match status" value="1"/>
</dbReference>
<evidence type="ECO:0000313" key="2">
    <source>
        <dbReference type="EMBL" id="AEJ42975.1"/>
    </source>
</evidence>
<dbReference type="HOGENOM" id="CLU_684490_0_0_9"/>
<dbReference type="Pfam" id="PF00817">
    <property type="entry name" value="IMS"/>
    <property type="match status" value="1"/>
</dbReference>
<dbReference type="KEGG" id="aad:TC41_1023"/>
<reference evidence="2 3" key="1">
    <citation type="journal article" date="2011" name="J. Bacteriol.">
        <title>Complete Genome Sequence of Alicyclobacillus acidocaldarius Strain Tc-4-1.</title>
        <authorList>
            <person name="Chen Y."/>
            <person name="He Y."/>
            <person name="Zhang B."/>
            <person name="Yang J."/>
            <person name="Li W."/>
            <person name="Dong Z."/>
            <person name="Hu S."/>
        </authorList>
    </citation>
    <scope>NUCLEOTIDE SEQUENCE [LARGE SCALE GENOMIC DNA]</scope>
    <source>
        <strain evidence="2 3">Tc-4-1</strain>
    </source>
</reference>
<keyword evidence="2" id="KW-0808">Transferase</keyword>
<name>F8IG04_ALIAT</name>
<protein>
    <submittedName>
        <fullName evidence="2">DNA repair nucleotidyltransferase/DNA polymerase-like protein</fullName>
    </submittedName>
</protein>
<dbReference type="InterPro" id="IPR043502">
    <property type="entry name" value="DNA/RNA_pol_sf"/>
</dbReference>
<dbReference type="STRING" id="1048834.TC41_1023"/>
<dbReference type="PATRIC" id="fig|1048834.4.peg.976"/>
<gene>
    <name evidence="2" type="ordered locus">TC41_1023</name>
</gene>
<dbReference type="GO" id="GO:0006281">
    <property type="term" value="P:DNA repair"/>
    <property type="evidence" value="ECO:0007669"/>
    <property type="project" value="InterPro"/>
</dbReference>
<dbReference type="AlphaFoldDB" id="F8IG04"/>
<sequence>MVSEMRYSLYGECEGLLGEGQGPFLVEEDGRIIDVSRTAARAGVRLGMPVREALALIPGCRVESATGESTPWRHLRQVLWSHTPWVETHPDERRFWIELSGPRVPLAELRQMARDIRRGLTEEQRVVLALAKTPWQARMLLAWSRQERVPGALYRKLGAEPLVVAPDLLNREDEAVWMRAPIAASWWIPDDAKAELISLGVFRLKDLVEIPEDMLCARFGEQARIWRMKGTENRGLRPDRPPEAWSASWRGDAEGVLLEQAKMQVRLCLESLCSRLVRLGLAVQTLSIALWTDAREIRWEKRIAKPTPQPDALWAQMAWPEEIHRARRIWGVELCATEVAELRPVQMGLLEQGKALDALEARDSANRLERLNAWDVWMSKWPKLQRGMAADFRERRLALVLAEMAR</sequence>
<reference evidence="3" key="2">
    <citation type="submission" date="2011-06" db="EMBL/GenBank/DDBJ databases">
        <title>The complete genome sequence of Alicyclobacillus acidocaldarius sp. Tc-4-1.</title>
        <authorList>
            <person name="Chen Y."/>
            <person name="He Y."/>
            <person name="Dong Z."/>
            <person name="Hu S."/>
        </authorList>
    </citation>
    <scope>NUCLEOTIDE SEQUENCE [LARGE SCALE GENOMIC DNA]</scope>
    <source>
        <strain evidence="3">Tc-4-1</strain>
    </source>
</reference>
<feature type="domain" description="UmuC" evidence="1">
    <location>
        <begin position="23"/>
        <end position="140"/>
    </location>
</feature>
<dbReference type="eggNOG" id="COG0389">
    <property type="taxonomic scope" value="Bacteria"/>
</dbReference>
<organism evidence="2 3">
    <name type="scientific">Alicyclobacillus acidocaldarius (strain Tc-4-1)</name>
    <name type="common">Bacillus acidocaldarius</name>
    <dbReference type="NCBI Taxonomy" id="1048834"/>
    <lineage>
        <taxon>Bacteria</taxon>
        <taxon>Bacillati</taxon>
        <taxon>Bacillota</taxon>
        <taxon>Bacilli</taxon>
        <taxon>Bacillales</taxon>
        <taxon>Alicyclobacillaceae</taxon>
        <taxon>Alicyclobacillus</taxon>
    </lineage>
</organism>
<proteinExistence type="predicted"/>
<dbReference type="Proteomes" id="UP000000292">
    <property type="component" value="Chromosome"/>
</dbReference>
<dbReference type="InterPro" id="IPR001126">
    <property type="entry name" value="UmuC"/>
</dbReference>
<dbReference type="EMBL" id="CP002902">
    <property type="protein sequence ID" value="AEJ42975.1"/>
    <property type="molecule type" value="Genomic_DNA"/>
</dbReference>
<accession>F8IG04</accession>
<evidence type="ECO:0000259" key="1">
    <source>
        <dbReference type="Pfam" id="PF00817"/>
    </source>
</evidence>
<evidence type="ECO:0000313" key="3">
    <source>
        <dbReference type="Proteomes" id="UP000000292"/>
    </source>
</evidence>
<dbReference type="GO" id="GO:0016740">
    <property type="term" value="F:transferase activity"/>
    <property type="evidence" value="ECO:0007669"/>
    <property type="project" value="UniProtKB-KW"/>
</dbReference>